<reference evidence="1 2" key="1">
    <citation type="submission" date="2016-12" db="EMBL/GenBank/DDBJ databases">
        <authorList>
            <person name="Song W.-J."/>
            <person name="Kurnit D.M."/>
        </authorList>
    </citation>
    <scope>NUCLEOTIDE SEQUENCE [LARGE SCALE GENOMIC DNA]</scope>
    <source>
        <strain evidence="1 2">CGB1038-1_S1</strain>
    </source>
</reference>
<gene>
    <name evidence="1" type="ORF">BTN92_15670</name>
</gene>
<organism evidence="1 2">
    <name type="scientific">Enterococcus mundtii</name>
    <dbReference type="NCBI Taxonomy" id="53346"/>
    <lineage>
        <taxon>Bacteria</taxon>
        <taxon>Bacillati</taxon>
        <taxon>Bacillota</taxon>
        <taxon>Bacilli</taxon>
        <taxon>Lactobacillales</taxon>
        <taxon>Enterococcaceae</taxon>
        <taxon>Enterococcus</taxon>
    </lineage>
</organism>
<proteinExistence type="predicted"/>
<accession>A0A1V2UAA7</accession>
<dbReference type="EMBL" id="MSTR01000024">
    <property type="protein sequence ID" value="ONN40197.1"/>
    <property type="molecule type" value="Genomic_DNA"/>
</dbReference>
<dbReference type="Proteomes" id="UP000189299">
    <property type="component" value="Unassembled WGS sequence"/>
</dbReference>
<protein>
    <submittedName>
        <fullName evidence="1">Uncharacterized protein</fullName>
    </submittedName>
</protein>
<sequence length="185" mass="21225">MEMVFTTDTLIALIALVLAVGSSVFTWLSSRYSIDLCHVEKHVLYSQNFIEFSIVNTSPKPLRLQKLALYSKNSIITDNQFDPYEHLTKLNEIKADEYDRNHATNFLGIELATSLANPYRMPNFVSRDLETSNNFQGEVYLLPSQKITFSYFVDDIPDTVLISANKRISCFKKSKLIPMNFNQHS</sequence>
<dbReference type="AlphaFoldDB" id="A0A1V2UAA7"/>
<dbReference type="RefSeq" id="WP_077152148.1">
    <property type="nucleotide sequence ID" value="NZ_CABMMO010000024.1"/>
</dbReference>
<evidence type="ECO:0000313" key="2">
    <source>
        <dbReference type="Proteomes" id="UP000189299"/>
    </source>
</evidence>
<evidence type="ECO:0000313" key="1">
    <source>
        <dbReference type="EMBL" id="ONN40197.1"/>
    </source>
</evidence>
<comment type="caution">
    <text evidence="1">The sequence shown here is derived from an EMBL/GenBank/DDBJ whole genome shotgun (WGS) entry which is preliminary data.</text>
</comment>
<name>A0A1V2UAA7_ENTMU</name>